<evidence type="ECO:0000259" key="17">
    <source>
        <dbReference type="Pfam" id="PF12637"/>
    </source>
</evidence>
<dbReference type="GO" id="GO:0031419">
    <property type="term" value="F:cobalamin binding"/>
    <property type="evidence" value="ECO:0007669"/>
    <property type="project" value="UniProtKB-KW"/>
</dbReference>
<accession>R4Z717</accession>
<reference evidence="18 19" key="1">
    <citation type="journal article" date="2013" name="ISME J.">
        <title>Metabolic model for the filamentous 'Candidatus Microthrix parvicella' based on genomic and metagenomic analyses.</title>
        <authorList>
            <person name="Jon McIlroy S."/>
            <person name="Kristiansen R."/>
            <person name="Albertsen M."/>
            <person name="Michael Karst S."/>
            <person name="Rossetti S."/>
            <person name="Lund Nielsen J."/>
            <person name="Tandoi V."/>
            <person name="James Seviour R."/>
            <person name="Nielsen P.H."/>
        </authorList>
    </citation>
    <scope>NUCLEOTIDE SEQUENCE [LARGE SCALE GENOMIC DNA]</scope>
    <source>
        <strain evidence="18 19">RN1</strain>
    </source>
</reference>
<evidence type="ECO:0000256" key="12">
    <source>
        <dbReference type="ARBA" id="ARBA00047754"/>
    </source>
</evidence>
<evidence type="ECO:0000256" key="4">
    <source>
        <dbReference type="ARBA" id="ARBA00014409"/>
    </source>
</evidence>
<keyword evidence="7 13" id="KW-0547">Nucleotide-binding</keyword>
<dbReference type="EC" id="1.17.4.1" evidence="3 13"/>
<dbReference type="InterPro" id="IPR050862">
    <property type="entry name" value="RdRp_reductase_class-2"/>
</dbReference>
<dbReference type="CDD" id="cd02888">
    <property type="entry name" value="RNR_II_dimer"/>
    <property type="match status" value="1"/>
</dbReference>
<dbReference type="EMBL" id="CANL01000078">
    <property type="protein sequence ID" value="CCM65806.1"/>
    <property type="molecule type" value="Genomic_DNA"/>
</dbReference>
<comment type="function">
    <text evidence="11 13">Catalyzes the reduction of ribonucleotides to deoxyribonucleotides. May function to provide a pool of deoxyribonucleotide precursors for DNA repair during oxygen limitation and/or for immediate growth after restoration of oxygen.</text>
</comment>
<evidence type="ECO:0000256" key="14">
    <source>
        <dbReference type="SAM" id="MobiDB-lite"/>
    </source>
</evidence>
<evidence type="ECO:0000256" key="5">
    <source>
        <dbReference type="ARBA" id="ARBA00022628"/>
    </source>
</evidence>
<dbReference type="STRING" id="1229780.BN381_80336"/>
<dbReference type="Gene3D" id="3.20.70.20">
    <property type="match status" value="1"/>
</dbReference>
<dbReference type="InterPro" id="IPR000788">
    <property type="entry name" value="RNR_lg_C"/>
</dbReference>
<evidence type="ECO:0000256" key="13">
    <source>
        <dbReference type="RuleBase" id="RU364064"/>
    </source>
</evidence>
<dbReference type="GO" id="GO:0050897">
    <property type="term" value="F:cobalt ion binding"/>
    <property type="evidence" value="ECO:0007669"/>
    <property type="project" value="InterPro"/>
</dbReference>
<comment type="cofactor">
    <cofactor evidence="1 13">
        <name>adenosylcob(III)alamin</name>
        <dbReference type="ChEBI" id="CHEBI:18408"/>
    </cofactor>
</comment>
<feature type="domain" description="TSCPD" evidence="17">
    <location>
        <begin position="729"/>
        <end position="830"/>
    </location>
</feature>
<dbReference type="Pfam" id="PF12637">
    <property type="entry name" value="TSCPD"/>
    <property type="match status" value="1"/>
</dbReference>
<evidence type="ECO:0000256" key="7">
    <source>
        <dbReference type="ARBA" id="ARBA00022741"/>
    </source>
</evidence>
<dbReference type="PANTHER" id="PTHR43371">
    <property type="entry name" value="VITAMIN B12-DEPENDENT RIBONUCLEOTIDE REDUCTASE"/>
    <property type="match status" value="1"/>
</dbReference>
<evidence type="ECO:0000256" key="10">
    <source>
        <dbReference type="ARBA" id="ARBA00023285"/>
    </source>
</evidence>
<gene>
    <name evidence="18" type="primary">nrdJ</name>
    <name evidence="18" type="ORF">BN381_80336</name>
</gene>
<dbReference type="Pfam" id="PF02867">
    <property type="entry name" value="Ribonuc_red_lgC"/>
    <property type="match status" value="1"/>
</dbReference>
<keyword evidence="8 13" id="KW-0560">Oxidoreductase</keyword>
<dbReference type="GO" id="GO:0071897">
    <property type="term" value="P:DNA biosynthetic process"/>
    <property type="evidence" value="ECO:0007669"/>
    <property type="project" value="UniProtKB-KW"/>
</dbReference>
<evidence type="ECO:0000313" key="18">
    <source>
        <dbReference type="EMBL" id="CCM65806.1"/>
    </source>
</evidence>
<dbReference type="AlphaFoldDB" id="R4Z717"/>
<evidence type="ECO:0000256" key="3">
    <source>
        <dbReference type="ARBA" id="ARBA00012274"/>
    </source>
</evidence>
<evidence type="ECO:0000313" key="19">
    <source>
        <dbReference type="Proteomes" id="UP000018291"/>
    </source>
</evidence>
<evidence type="ECO:0000259" key="16">
    <source>
        <dbReference type="Pfam" id="PF08471"/>
    </source>
</evidence>
<dbReference type="Proteomes" id="UP000018291">
    <property type="component" value="Unassembled WGS sequence"/>
</dbReference>
<dbReference type="OrthoDB" id="9762933at2"/>
<evidence type="ECO:0000256" key="11">
    <source>
        <dbReference type="ARBA" id="ARBA00025437"/>
    </source>
</evidence>
<comment type="similarity">
    <text evidence="2 13">Belongs to the ribonucleoside diphosphate reductase class-2 family.</text>
</comment>
<dbReference type="GO" id="GO:0004748">
    <property type="term" value="F:ribonucleoside-diphosphate reductase activity, thioredoxin disulfide as acceptor"/>
    <property type="evidence" value="ECO:0007669"/>
    <property type="project" value="UniProtKB-EC"/>
</dbReference>
<dbReference type="Pfam" id="PF08471">
    <property type="entry name" value="Ribonuc_red_2_N"/>
    <property type="match status" value="1"/>
</dbReference>
<dbReference type="SUPFAM" id="SSF51998">
    <property type="entry name" value="PFL-like glycyl radical enzymes"/>
    <property type="match status" value="1"/>
</dbReference>
<keyword evidence="19" id="KW-1185">Reference proteome</keyword>
<comment type="caution">
    <text evidence="18">The sequence shown here is derived from an EMBL/GenBank/DDBJ whole genome shotgun (WGS) entry which is preliminary data.</text>
</comment>
<dbReference type="InterPro" id="IPR013678">
    <property type="entry name" value="RNR_2_N"/>
</dbReference>
<evidence type="ECO:0000256" key="1">
    <source>
        <dbReference type="ARBA" id="ARBA00001922"/>
    </source>
</evidence>
<evidence type="ECO:0000259" key="15">
    <source>
        <dbReference type="Pfam" id="PF02867"/>
    </source>
</evidence>
<dbReference type="PRINTS" id="PR01183">
    <property type="entry name" value="RIBORDTASEM1"/>
</dbReference>
<organism evidence="18 19">
    <name type="scientific">Candidatus Neomicrothrix parvicella RN1</name>
    <dbReference type="NCBI Taxonomy" id="1229780"/>
    <lineage>
        <taxon>Bacteria</taxon>
        <taxon>Bacillati</taxon>
        <taxon>Actinomycetota</taxon>
        <taxon>Acidimicrobiia</taxon>
        <taxon>Acidimicrobiales</taxon>
        <taxon>Microthrixaceae</taxon>
        <taxon>Candidatus Neomicrothrix</taxon>
    </lineage>
</organism>
<dbReference type="eggNOG" id="COG0209">
    <property type="taxonomic scope" value="Bacteria"/>
</dbReference>
<evidence type="ECO:0000256" key="8">
    <source>
        <dbReference type="ARBA" id="ARBA00023002"/>
    </source>
</evidence>
<dbReference type="NCBIfam" id="TIGR02504">
    <property type="entry name" value="NrdJ_Z"/>
    <property type="match status" value="1"/>
</dbReference>
<feature type="region of interest" description="Disordered" evidence="14">
    <location>
        <begin position="867"/>
        <end position="890"/>
    </location>
</feature>
<keyword evidence="10 13" id="KW-0170">Cobalt</keyword>
<keyword evidence="5 13" id="KW-0846">Cobalamin</keyword>
<dbReference type="RefSeq" id="WP_012230876.1">
    <property type="nucleotide sequence ID" value="NZ_HG422565.1"/>
</dbReference>
<proteinExistence type="inferred from homology"/>
<feature type="domain" description="Ribonucleotide reductase class II vitamin B12-dependent N-terminal" evidence="16">
    <location>
        <begin position="40"/>
        <end position="128"/>
    </location>
</feature>
<dbReference type="HOGENOM" id="CLU_000404_0_1_11"/>
<evidence type="ECO:0000256" key="2">
    <source>
        <dbReference type="ARBA" id="ARBA00007405"/>
    </source>
</evidence>
<dbReference type="NCBIfam" id="NF005122">
    <property type="entry name" value="PRK06556.1"/>
    <property type="match status" value="1"/>
</dbReference>
<evidence type="ECO:0000256" key="6">
    <source>
        <dbReference type="ARBA" id="ARBA00022634"/>
    </source>
</evidence>
<name>R4Z717_9ACTN</name>
<evidence type="ECO:0000256" key="9">
    <source>
        <dbReference type="ARBA" id="ARBA00023157"/>
    </source>
</evidence>
<keyword evidence="6 13" id="KW-0237">DNA synthesis</keyword>
<dbReference type="InterPro" id="IPR013344">
    <property type="entry name" value="RNR_NrdJ/NrdZ"/>
</dbReference>
<dbReference type="InterPro" id="IPR024434">
    <property type="entry name" value="TSCPD_dom"/>
</dbReference>
<protein>
    <recommendedName>
        <fullName evidence="4 13">Vitamin B12-dependent ribonucleotide reductase</fullName>
        <ecNumber evidence="3 13">1.17.4.1</ecNumber>
    </recommendedName>
</protein>
<feature type="domain" description="Ribonucleotide reductase large subunit C-terminal" evidence="15">
    <location>
        <begin position="150"/>
        <end position="684"/>
    </location>
</feature>
<sequence length="921" mass="98403">MSTVTARPAETTGAAVQRRFTSGHDDGYADVTWGRRDARITDYRTGEAAFEQDDVEFPESWSQNASNIVAQKYFRGPMDSPERESSLRQVIDRVVSTVTGWGVEGGYLADESEALAFSGELTWLLVHQRVAFNSPVWFNIGVKGAPKQASACFILSVEDTMDSILNWYREEGVIFKGGSGAGVNLSGIRSSYERLSSGGSPSGPVSFMRGADASAGTIKSGGTTRRAAKMVVLDVEHPDVEDFIWCKAIEERKARVLADAGFDMDLDGADSHSVQYQNANNSVRLSDEFMEAVESDAEWALRSVATGEVLRTVRARELLHQIAEAAWECADPGVQFSSTINRWHTASVTGPINASNPCSEYLHLDDSACNLASLNLLSFLDEHGEFDIDGFAHAVNITLIAQEILVGNADYPTEAIGETTRRFRQLGLGYANLGALLMALGLPYDSEAGRAWAGSITALMTGAAYRTSAHLAERLGPYAGFAENREPQLGVLRAHRKALAGLSTLQSSTALNAAAAAAWDEAIEMGDRVGVRNAQVSVLAPTGTISFMMDCDTTGIEPDLGLVKTKKLVGGGTMAIVNQTVPRALRRLGYDAAEIDAIVAYIAEERTAVGAPSLRAEHVDVFACAMGRPTIGALGHLRMMAAVQPFLSGGISKTVNLKEETTVGELEALLIESWKLGIKAVAVYRDNCKVGQPLSAGKDPTPAVGDATAPVAPDTAVIRGAKDRLPRSRRSRTFEFRVADCKGYATVGEYDDGRPGELFVRVSKQGSTLAGIMDAFAISVSHGLQYGVPLASYVRGLTGMRFEPAGMTDDPDIRIANSLMDYLFRRLALDYLSETDRAELGIFSVSERLQPTLPGVEEGAVETVTGQDLAPIDVGASTSGGPPRGASQDSHAPLCMQCGVQMVRSGSCHACPECGSTSGCS</sequence>
<keyword evidence="9" id="KW-1015">Disulfide bond</keyword>
<dbReference type="GO" id="GO:0000166">
    <property type="term" value="F:nucleotide binding"/>
    <property type="evidence" value="ECO:0007669"/>
    <property type="project" value="UniProtKB-KW"/>
</dbReference>
<dbReference type="PANTHER" id="PTHR43371:SF1">
    <property type="entry name" value="RIBONUCLEOSIDE-DIPHOSPHATE REDUCTASE"/>
    <property type="match status" value="1"/>
</dbReference>
<comment type="catalytic activity">
    <reaction evidence="12 13">
        <text>a 2'-deoxyribonucleoside 5'-diphosphate + [thioredoxin]-disulfide + H2O = a ribonucleoside 5'-diphosphate + [thioredoxin]-dithiol</text>
        <dbReference type="Rhea" id="RHEA:23252"/>
        <dbReference type="Rhea" id="RHEA-COMP:10698"/>
        <dbReference type="Rhea" id="RHEA-COMP:10700"/>
        <dbReference type="ChEBI" id="CHEBI:15377"/>
        <dbReference type="ChEBI" id="CHEBI:29950"/>
        <dbReference type="ChEBI" id="CHEBI:50058"/>
        <dbReference type="ChEBI" id="CHEBI:57930"/>
        <dbReference type="ChEBI" id="CHEBI:73316"/>
        <dbReference type="EC" id="1.17.4.1"/>
    </reaction>
</comment>